<name>A0ABR3ET38_9AGAR</name>
<protein>
    <submittedName>
        <fullName evidence="2">Uncharacterized protein</fullName>
    </submittedName>
</protein>
<organism evidence="2 3">
    <name type="scientific">Marasmius crinis-equi</name>
    <dbReference type="NCBI Taxonomy" id="585013"/>
    <lineage>
        <taxon>Eukaryota</taxon>
        <taxon>Fungi</taxon>
        <taxon>Dikarya</taxon>
        <taxon>Basidiomycota</taxon>
        <taxon>Agaricomycotina</taxon>
        <taxon>Agaricomycetes</taxon>
        <taxon>Agaricomycetidae</taxon>
        <taxon>Agaricales</taxon>
        <taxon>Marasmiineae</taxon>
        <taxon>Marasmiaceae</taxon>
        <taxon>Marasmius</taxon>
    </lineage>
</organism>
<dbReference type="EMBL" id="JBAHYK010002030">
    <property type="protein sequence ID" value="KAL0566038.1"/>
    <property type="molecule type" value="Genomic_DNA"/>
</dbReference>
<comment type="caution">
    <text evidence="2">The sequence shown here is derived from an EMBL/GenBank/DDBJ whole genome shotgun (WGS) entry which is preliminary data.</text>
</comment>
<feature type="compositionally biased region" description="Polar residues" evidence="1">
    <location>
        <begin position="20"/>
        <end position="57"/>
    </location>
</feature>
<accession>A0ABR3ET38</accession>
<feature type="non-terminal residue" evidence="2">
    <location>
        <position position="1"/>
    </location>
</feature>
<sequence>TTGSELTESPSAPMIGGAGSPTSDASENGLSDSSRSENSVMTSRAPTSPSASLTLVETASAPSTSPGPGNPSGNSASTHRSSSKIRMIAALALLRILMSPAFVYNGDNANLDQRLEPDDGGSKPYNNSTIEIPSQLQSRKAPDGNVLFKQFEGHLTYSEER</sequence>
<proteinExistence type="predicted"/>
<keyword evidence="3" id="KW-1185">Reference proteome</keyword>
<evidence type="ECO:0000313" key="2">
    <source>
        <dbReference type="EMBL" id="KAL0566038.1"/>
    </source>
</evidence>
<feature type="region of interest" description="Disordered" evidence="1">
    <location>
        <begin position="107"/>
        <end position="144"/>
    </location>
</feature>
<feature type="compositionally biased region" description="Polar residues" evidence="1">
    <location>
        <begin position="1"/>
        <end position="10"/>
    </location>
</feature>
<reference evidence="2 3" key="1">
    <citation type="submission" date="2024-02" db="EMBL/GenBank/DDBJ databases">
        <title>A draft genome for the cacao thread blight pathogen Marasmius crinis-equi.</title>
        <authorList>
            <person name="Cohen S.P."/>
            <person name="Baruah I.K."/>
            <person name="Amoako-Attah I."/>
            <person name="Bukari Y."/>
            <person name="Meinhardt L.W."/>
            <person name="Bailey B.A."/>
        </authorList>
    </citation>
    <scope>NUCLEOTIDE SEQUENCE [LARGE SCALE GENOMIC DNA]</scope>
    <source>
        <strain evidence="2 3">GH-76</strain>
    </source>
</reference>
<feature type="region of interest" description="Disordered" evidence="1">
    <location>
        <begin position="1"/>
        <end position="82"/>
    </location>
</feature>
<evidence type="ECO:0000313" key="3">
    <source>
        <dbReference type="Proteomes" id="UP001465976"/>
    </source>
</evidence>
<gene>
    <name evidence="2" type="ORF">V5O48_015980</name>
</gene>
<feature type="compositionally biased region" description="Low complexity" evidence="1">
    <location>
        <begin position="58"/>
        <end position="78"/>
    </location>
</feature>
<feature type="compositionally biased region" description="Polar residues" evidence="1">
    <location>
        <begin position="124"/>
        <end position="138"/>
    </location>
</feature>
<evidence type="ECO:0000256" key="1">
    <source>
        <dbReference type="SAM" id="MobiDB-lite"/>
    </source>
</evidence>
<dbReference type="Proteomes" id="UP001465976">
    <property type="component" value="Unassembled WGS sequence"/>
</dbReference>